<feature type="chain" id="PRO_5013204130" evidence="2">
    <location>
        <begin position="30"/>
        <end position="305"/>
    </location>
</feature>
<dbReference type="PANTHER" id="PTHR31834:SF1">
    <property type="entry name" value="INITIATION-SPECIFIC ALPHA-1,6-MANNOSYLTRANSFERASE"/>
    <property type="match status" value="1"/>
</dbReference>
<proteinExistence type="inferred from homology"/>
<dbReference type="InterPro" id="IPR039367">
    <property type="entry name" value="Och1-like"/>
</dbReference>
<evidence type="ECO:0000256" key="2">
    <source>
        <dbReference type="SAM" id="SignalP"/>
    </source>
</evidence>
<keyword evidence="2" id="KW-0732">Signal</keyword>
<name>A0A1R3RFL4_ASPC5</name>
<evidence type="ECO:0000313" key="3">
    <source>
        <dbReference type="EMBL" id="OOF93272.1"/>
    </source>
</evidence>
<dbReference type="GO" id="GO:0000136">
    <property type="term" value="C:mannan polymerase complex"/>
    <property type="evidence" value="ECO:0007669"/>
    <property type="project" value="TreeGrafter"/>
</dbReference>
<feature type="signal peptide" evidence="2">
    <location>
        <begin position="1"/>
        <end position="29"/>
    </location>
</feature>
<accession>A0A1R3RFL4</accession>
<dbReference type="InterPro" id="IPR007577">
    <property type="entry name" value="GlycoTrfase_DXD_sugar-bd_CS"/>
</dbReference>
<protein>
    <submittedName>
        <fullName evidence="3">Glycosyltransferase family 32 protein</fullName>
    </submittedName>
</protein>
<dbReference type="Gene3D" id="3.90.550.20">
    <property type="match status" value="1"/>
</dbReference>
<dbReference type="PANTHER" id="PTHR31834">
    <property type="entry name" value="INITIATION-SPECIFIC ALPHA-1,6-MANNOSYLTRANSFERASE"/>
    <property type="match status" value="1"/>
</dbReference>
<reference evidence="4" key="1">
    <citation type="journal article" date="2017" name="Genome Biol.">
        <title>Comparative genomics reveals high biological diversity and specific adaptations in the industrially and medically important fungal genus Aspergillus.</title>
        <authorList>
            <person name="de Vries R.P."/>
            <person name="Riley R."/>
            <person name="Wiebenga A."/>
            <person name="Aguilar-Osorio G."/>
            <person name="Amillis S."/>
            <person name="Uchima C.A."/>
            <person name="Anderluh G."/>
            <person name="Asadollahi M."/>
            <person name="Askin M."/>
            <person name="Barry K."/>
            <person name="Battaglia E."/>
            <person name="Bayram O."/>
            <person name="Benocci T."/>
            <person name="Braus-Stromeyer S.A."/>
            <person name="Caldana C."/>
            <person name="Canovas D."/>
            <person name="Cerqueira G.C."/>
            <person name="Chen F."/>
            <person name="Chen W."/>
            <person name="Choi C."/>
            <person name="Clum A."/>
            <person name="Dos Santos R.A."/>
            <person name="Damasio A.R."/>
            <person name="Diallinas G."/>
            <person name="Emri T."/>
            <person name="Fekete E."/>
            <person name="Flipphi M."/>
            <person name="Freyberg S."/>
            <person name="Gallo A."/>
            <person name="Gournas C."/>
            <person name="Habgood R."/>
            <person name="Hainaut M."/>
            <person name="Harispe M.L."/>
            <person name="Henrissat B."/>
            <person name="Hilden K.S."/>
            <person name="Hope R."/>
            <person name="Hossain A."/>
            <person name="Karabika E."/>
            <person name="Karaffa L."/>
            <person name="Karanyi Z."/>
            <person name="Krasevec N."/>
            <person name="Kuo A."/>
            <person name="Kusch H."/>
            <person name="LaButti K."/>
            <person name="Lagendijk E.L."/>
            <person name="Lapidus A."/>
            <person name="Levasseur A."/>
            <person name="Lindquist E."/>
            <person name="Lipzen A."/>
            <person name="Logrieco A.F."/>
            <person name="MacCabe A."/>
            <person name="Maekelae M.R."/>
            <person name="Malavazi I."/>
            <person name="Melin P."/>
            <person name="Meyer V."/>
            <person name="Mielnichuk N."/>
            <person name="Miskei M."/>
            <person name="Molnar A.P."/>
            <person name="Mule G."/>
            <person name="Ngan C.Y."/>
            <person name="Orejas M."/>
            <person name="Orosz E."/>
            <person name="Ouedraogo J.P."/>
            <person name="Overkamp K.M."/>
            <person name="Park H.-S."/>
            <person name="Perrone G."/>
            <person name="Piumi F."/>
            <person name="Punt P.J."/>
            <person name="Ram A.F."/>
            <person name="Ramon A."/>
            <person name="Rauscher S."/>
            <person name="Record E."/>
            <person name="Riano-Pachon D.M."/>
            <person name="Robert V."/>
            <person name="Roehrig J."/>
            <person name="Ruller R."/>
            <person name="Salamov A."/>
            <person name="Salih N.S."/>
            <person name="Samson R.A."/>
            <person name="Sandor E."/>
            <person name="Sanguinetti M."/>
            <person name="Schuetze T."/>
            <person name="Sepcic K."/>
            <person name="Shelest E."/>
            <person name="Sherlock G."/>
            <person name="Sophianopoulou V."/>
            <person name="Squina F.M."/>
            <person name="Sun H."/>
            <person name="Susca A."/>
            <person name="Todd R.B."/>
            <person name="Tsang A."/>
            <person name="Unkles S.E."/>
            <person name="van de Wiele N."/>
            <person name="van Rossen-Uffink D."/>
            <person name="Oliveira J.V."/>
            <person name="Vesth T.C."/>
            <person name="Visser J."/>
            <person name="Yu J.-H."/>
            <person name="Zhou M."/>
            <person name="Andersen M.R."/>
            <person name="Archer D.B."/>
            <person name="Baker S.E."/>
            <person name="Benoit I."/>
            <person name="Brakhage A.A."/>
            <person name="Braus G.H."/>
            <person name="Fischer R."/>
            <person name="Frisvad J.C."/>
            <person name="Goldman G.H."/>
            <person name="Houbraken J."/>
            <person name="Oakley B."/>
            <person name="Pocsi I."/>
            <person name="Scazzocchio C."/>
            <person name="Seiboth B."/>
            <person name="vanKuyk P.A."/>
            <person name="Wortman J."/>
            <person name="Dyer P.S."/>
            <person name="Grigoriev I.V."/>
        </authorList>
    </citation>
    <scope>NUCLEOTIDE SEQUENCE [LARGE SCALE GENOMIC DNA]</scope>
    <source>
        <strain evidence="4">ITEM 5010</strain>
    </source>
</reference>
<dbReference type="GO" id="GO:0006487">
    <property type="term" value="P:protein N-linked glycosylation"/>
    <property type="evidence" value="ECO:0007669"/>
    <property type="project" value="TreeGrafter"/>
</dbReference>
<keyword evidence="3" id="KW-0808">Transferase</keyword>
<gene>
    <name evidence="3" type="ORF">ASPCADRAFT_209865</name>
</gene>
<sequence length="305" mass="34042">MRPRPFWLLQAAILLGLCFLLYHQARSSAIVPPDPARVAPHEIAIPRTVHQLFVPMAGHSVLSFHPDGHSISWLQSGWKVEYWGEDSCLELAHELDGTGSYAKTFRALPVPILKSDFCRYLILFGRGGIYNDLDVHLLQPLPWPIMGPTGNVDEGAPAVIVGLEGDASTTGLPRSPQFVQWTMASVPGHPIFREVLQSIVDRTSQYIPQTVADDADLDVMGWTGPSVWTDAVLGYLNCADEQVQQLRDLKTMVRIQDVLILPRRSFAVLHGEDQGATDVLVKHYFSGSWKACAQQWLRWLWPGEC</sequence>
<comment type="similarity">
    <text evidence="1">Belongs to the glycosyltransferase 32 family.</text>
</comment>
<dbReference type="OMA" id="WLQSGWK"/>
<organism evidence="3 4">
    <name type="scientific">Aspergillus carbonarius (strain ITEM 5010)</name>
    <dbReference type="NCBI Taxonomy" id="602072"/>
    <lineage>
        <taxon>Eukaryota</taxon>
        <taxon>Fungi</taxon>
        <taxon>Dikarya</taxon>
        <taxon>Ascomycota</taxon>
        <taxon>Pezizomycotina</taxon>
        <taxon>Eurotiomycetes</taxon>
        <taxon>Eurotiomycetidae</taxon>
        <taxon>Eurotiales</taxon>
        <taxon>Aspergillaceae</taxon>
        <taxon>Aspergillus</taxon>
        <taxon>Aspergillus subgen. Circumdati</taxon>
    </lineage>
</organism>
<evidence type="ECO:0000256" key="1">
    <source>
        <dbReference type="ARBA" id="ARBA00009003"/>
    </source>
</evidence>
<dbReference type="Proteomes" id="UP000188318">
    <property type="component" value="Unassembled WGS sequence"/>
</dbReference>
<dbReference type="OrthoDB" id="409543at2759"/>
<dbReference type="EMBL" id="KV907505">
    <property type="protein sequence ID" value="OOF93272.1"/>
    <property type="molecule type" value="Genomic_DNA"/>
</dbReference>
<dbReference type="InterPro" id="IPR029044">
    <property type="entry name" value="Nucleotide-diphossugar_trans"/>
</dbReference>
<keyword evidence="4" id="KW-1185">Reference proteome</keyword>
<dbReference type="AlphaFoldDB" id="A0A1R3RFL4"/>
<dbReference type="Pfam" id="PF04488">
    <property type="entry name" value="Gly_transf_sug"/>
    <property type="match status" value="1"/>
</dbReference>
<dbReference type="VEuPathDB" id="FungiDB:ASPCADRAFT_209865"/>
<dbReference type="GO" id="GO:0000009">
    <property type="term" value="F:alpha-1,6-mannosyltransferase activity"/>
    <property type="evidence" value="ECO:0007669"/>
    <property type="project" value="InterPro"/>
</dbReference>
<dbReference type="SUPFAM" id="SSF53448">
    <property type="entry name" value="Nucleotide-diphospho-sugar transferases"/>
    <property type="match status" value="1"/>
</dbReference>
<dbReference type="STRING" id="602072.A0A1R3RFL4"/>
<evidence type="ECO:0000313" key="4">
    <source>
        <dbReference type="Proteomes" id="UP000188318"/>
    </source>
</evidence>